<dbReference type="InterPro" id="IPR013482">
    <property type="entry name" value="Molybde_CF_guanTrfase"/>
</dbReference>
<dbReference type="SUPFAM" id="SSF140931">
    <property type="entry name" value="Fic-like"/>
    <property type="match status" value="1"/>
</dbReference>
<evidence type="ECO:0000256" key="9">
    <source>
        <dbReference type="ARBA" id="ARBA00048696"/>
    </source>
</evidence>
<feature type="binding site" evidence="10">
    <location>
        <position position="341"/>
    </location>
    <ligand>
        <name>GTP</name>
        <dbReference type="ChEBI" id="CHEBI:37565"/>
    </ligand>
</feature>
<dbReference type="PANTHER" id="PTHR39560:SF1">
    <property type="entry name" value="PROTEIN ADENYLYLTRANSFERASE FIC-RELATED"/>
    <property type="match status" value="1"/>
</dbReference>
<comment type="similarity">
    <text evidence="10">Belongs to the MobA family.</text>
</comment>
<feature type="binding site" evidence="10">
    <location>
        <begin position="252"/>
        <end position="254"/>
    </location>
    <ligand>
        <name>GTP</name>
        <dbReference type="ChEBI" id="CHEBI:37565"/>
    </ligand>
</feature>
<evidence type="ECO:0000259" key="11">
    <source>
        <dbReference type="PROSITE" id="PS51459"/>
    </source>
</evidence>
<sequence length="430" mass="48226">MIFDPFDDYESAGYLRNAFKFKDPEQIKKMEHLAFEASLEEAIALLAAPTRITYETLLELHALLFSDFYPWAGRDRAEVAPRLAVFKGTDSDPRHTAFCPPDQIRHWASHALRLGQDSERFRQQPGEVLGLLADAHPFLDGNGRAILLVFMELCHRAGFAIDWSRTTKEQYLTALSAEINQPSKGHLDHYLKPFVIEVSDRSQWPEILGTIKGLDGLDKENIRYESLDDPEVQKHYTAYRAVPMPLLSILILAGGRGQRMGGRDKGLVRWRDEPLVAHVQQVVRALSDDVVISCNRNQDLYRPFADQLVCDAEADFPGPMAGVIAGLTAAKHEWVVVLACDAPLIERGLIEDLLQLAVANDCAAMVRQGEYWQPMFSVLPRRLLPLLKQAWAAGERSLQKALLLGPVQALECPEGDPRLSNFNSPELLQG</sequence>
<dbReference type="InterPro" id="IPR036597">
    <property type="entry name" value="Fido-like_dom_sf"/>
</dbReference>
<dbReference type="InterPro" id="IPR029044">
    <property type="entry name" value="Nucleotide-diphossugar_trans"/>
</dbReference>
<dbReference type="GO" id="GO:0005524">
    <property type="term" value="F:ATP binding"/>
    <property type="evidence" value="ECO:0007669"/>
    <property type="project" value="UniProtKB-KW"/>
</dbReference>
<evidence type="ECO:0000256" key="6">
    <source>
        <dbReference type="ARBA" id="ARBA00023134"/>
    </source>
</evidence>
<comment type="catalytic activity">
    <reaction evidence="10">
        <text>Mo-molybdopterin + GTP + H(+) = Mo-molybdopterin guanine dinucleotide + diphosphate</text>
        <dbReference type="Rhea" id="RHEA:34243"/>
        <dbReference type="ChEBI" id="CHEBI:15378"/>
        <dbReference type="ChEBI" id="CHEBI:33019"/>
        <dbReference type="ChEBI" id="CHEBI:37565"/>
        <dbReference type="ChEBI" id="CHEBI:71302"/>
        <dbReference type="ChEBI" id="CHEBI:71310"/>
        <dbReference type="EC" id="2.7.7.77"/>
    </reaction>
</comment>
<feature type="binding site" evidence="10">
    <location>
        <position position="311"/>
    </location>
    <ligand>
        <name>GTP</name>
        <dbReference type="ChEBI" id="CHEBI:37565"/>
    </ligand>
</feature>
<dbReference type="eggNOG" id="COG2184">
    <property type="taxonomic scope" value="Bacteria"/>
</dbReference>
<dbReference type="STRING" id="390235.PputW619_2940"/>
<evidence type="ECO:0000256" key="4">
    <source>
        <dbReference type="ARBA" id="ARBA00022840"/>
    </source>
</evidence>
<dbReference type="CDD" id="cd02503">
    <property type="entry name" value="MobA"/>
    <property type="match status" value="1"/>
</dbReference>
<comment type="catalytic activity">
    <reaction evidence="9">
        <text>L-tyrosyl-[protein] + ATP = O-(5'-adenylyl)-L-tyrosyl-[protein] + diphosphate</text>
        <dbReference type="Rhea" id="RHEA:54288"/>
        <dbReference type="Rhea" id="RHEA-COMP:10136"/>
        <dbReference type="Rhea" id="RHEA-COMP:13846"/>
        <dbReference type="ChEBI" id="CHEBI:30616"/>
        <dbReference type="ChEBI" id="CHEBI:33019"/>
        <dbReference type="ChEBI" id="CHEBI:46858"/>
        <dbReference type="ChEBI" id="CHEBI:83624"/>
        <dbReference type="EC" id="2.7.7.108"/>
    </reaction>
</comment>
<feature type="binding site" evidence="10">
    <location>
        <position position="265"/>
    </location>
    <ligand>
        <name>GTP</name>
        <dbReference type="ChEBI" id="CHEBI:37565"/>
    </ligand>
</feature>
<dbReference type="AlphaFoldDB" id="B1J9M5"/>
<dbReference type="EC" id="2.7.7.77" evidence="10"/>
<comment type="subunit">
    <text evidence="10">Monomer.</text>
</comment>
<evidence type="ECO:0000256" key="8">
    <source>
        <dbReference type="ARBA" id="ARBA00047939"/>
    </source>
</evidence>
<reference evidence="12" key="1">
    <citation type="submission" date="2008-02" db="EMBL/GenBank/DDBJ databases">
        <title>Complete sequence of Psuedomonas putida W619.</title>
        <authorList>
            <consortium name="US DOE Joint Genome Institute"/>
            <person name="Copeland A."/>
            <person name="Lucas S."/>
            <person name="Lapidus A."/>
            <person name="Barry K."/>
            <person name="Detter J.C."/>
            <person name="Glavina del Rio T."/>
            <person name="Dalin E."/>
            <person name="Tice H."/>
            <person name="Pitluck S."/>
            <person name="Chain P."/>
            <person name="Malfatti S."/>
            <person name="Shin M."/>
            <person name="Vergez L."/>
            <person name="Schmutz J."/>
            <person name="Larimer F."/>
            <person name="Land M."/>
            <person name="Hauser L."/>
            <person name="Kyrpides N."/>
            <person name="Kim E."/>
            <person name="Taghavi S."/>
            <person name="Vangronsveld D."/>
            <person name="van der Lelie D."/>
            <person name="Richardson P."/>
        </authorList>
    </citation>
    <scope>NUCLEOTIDE SEQUENCE</scope>
    <source>
        <strain evidence="12">W619</strain>
    </source>
</reference>
<dbReference type="InterPro" id="IPR003812">
    <property type="entry name" value="Fido"/>
</dbReference>
<dbReference type="GO" id="GO:0051302">
    <property type="term" value="P:regulation of cell division"/>
    <property type="evidence" value="ECO:0007669"/>
    <property type="project" value="TreeGrafter"/>
</dbReference>
<evidence type="ECO:0000256" key="10">
    <source>
        <dbReference type="HAMAP-Rule" id="MF_00316"/>
    </source>
</evidence>
<dbReference type="Gene3D" id="3.90.550.10">
    <property type="entry name" value="Spore Coat Polysaccharide Biosynthesis Protein SpsA, Chain A"/>
    <property type="match status" value="1"/>
</dbReference>
<dbReference type="GO" id="GO:0005737">
    <property type="term" value="C:cytoplasm"/>
    <property type="evidence" value="ECO:0007669"/>
    <property type="project" value="UniProtKB-SubCell"/>
</dbReference>
<dbReference type="GO" id="GO:0061603">
    <property type="term" value="F:molybdenum cofactor guanylyltransferase activity"/>
    <property type="evidence" value="ECO:0007669"/>
    <property type="project" value="UniProtKB-EC"/>
</dbReference>
<evidence type="ECO:0000256" key="7">
    <source>
        <dbReference type="ARBA" id="ARBA00023150"/>
    </source>
</evidence>
<dbReference type="SUPFAM" id="SSF53448">
    <property type="entry name" value="Nucleotide-diphospho-sugar transferases"/>
    <property type="match status" value="1"/>
</dbReference>
<dbReference type="KEGG" id="ppw:PputW619_2940"/>
<dbReference type="GO" id="GO:0006777">
    <property type="term" value="P:Mo-molybdopterin cofactor biosynthetic process"/>
    <property type="evidence" value="ECO:0007669"/>
    <property type="project" value="UniProtKB-KW"/>
</dbReference>
<evidence type="ECO:0000256" key="3">
    <source>
        <dbReference type="ARBA" id="ARBA00022741"/>
    </source>
</evidence>
<dbReference type="eggNOG" id="COG0746">
    <property type="taxonomic scope" value="Bacteria"/>
</dbReference>
<evidence type="ECO:0000313" key="12">
    <source>
        <dbReference type="EMBL" id="ACA73432.1"/>
    </source>
</evidence>
<comment type="cofactor">
    <cofactor evidence="10">
        <name>Mg(2+)</name>
        <dbReference type="ChEBI" id="CHEBI:18420"/>
    </cofactor>
</comment>
<comment type="domain">
    <text evidence="10">The N-terminal domain determines nucleotide recognition and specific binding, while the C-terminal domain determines the specific binding to the target protein.</text>
</comment>
<evidence type="ECO:0000256" key="2">
    <source>
        <dbReference type="ARBA" id="ARBA00022695"/>
    </source>
</evidence>
<keyword evidence="7 10" id="KW-0501">Molybdenum cofactor biosynthesis</keyword>
<dbReference type="GO" id="GO:0070733">
    <property type="term" value="F:AMPylase activity"/>
    <property type="evidence" value="ECO:0007669"/>
    <property type="project" value="UniProtKB-EC"/>
</dbReference>
<feature type="binding site" evidence="10">
    <location>
        <position position="341"/>
    </location>
    <ligand>
        <name>Mg(2+)</name>
        <dbReference type="ChEBI" id="CHEBI:18420"/>
    </ligand>
</feature>
<evidence type="ECO:0000256" key="1">
    <source>
        <dbReference type="ARBA" id="ARBA00022679"/>
    </source>
</evidence>
<keyword evidence="10" id="KW-0479">Metal-binding</keyword>
<accession>B1J9M5</accession>
<feature type="domain" description="Fido" evidence="11">
    <location>
        <begin position="52"/>
        <end position="193"/>
    </location>
</feature>
<dbReference type="GO" id="GO:0005525">
    <property type="term" value="F:GTP binding"/>
    <property type="evidence" value="ECO:0007669"/>
    <property type="project" value="UniProtKB-UniRule"/>
</dbReference>
<keyword evidence="3 10" id="KW-0547">Nucleotide-binding</keyword>
<gene>
    <name evidence="10" type="primary">mobA</name>
    <name evidence="12" type="ordered locus">PputW619_2940</name>
</gene>
<comment type="function">
    <text evidence="10">Transfers a GMP moiety from GTP to Mo-molybdopterin (Mo-MPT) cofactor (Moco or molybdenum cofactor) to form Mo-molybdopterin guanine dinucleotide (Mo-MGD) cofactor.</text>
</comment>
<keyword evidence="1 10" id="KW-0808">Transferase</keyword>
<keyword evidence="10" id="KW-0963">Cytoplasm</keyword>
<keyword evidence="2" id="KW-0548">Nucleotidyltransferase</keyword>
<dbReference type="HOGENOM" id="CLU_637551_0_0_6"/>
<comment type="catalytic activity">
    <reaction evidence="8">
        <text>L-threonyl-[protein] + ATP = 3-O-(5'-adenylyl)-L-threonyl-[protein] + diphosphate</text>
        <dbReference type="Rhea" id="RHEA:54292"/>
        <dbReference type="Rhea" id="RHEA-COMP:11060"/>
        <dbReference type="Rhea" id="RHEA-COMP:13847"/>
        <dbReference type="ChEBI" id="CHEBI:30013"/>
        <dbReference type="ChEBI" id="CHEBI:30616"/>
        <dbReference type="ChEBI" id="CHEBI:33019"/>
        <dbReference type="ChEBI" id="CHEBI:138113"/>
        <dbReference type="EC" id="2.7.7.108"/>
    </reaction>
</comment>
<comment type="caution">
    <text evidence="10">Lacks conserved residue(s) required for the propagation of feature annotation.</text>
</comment>
<dbReference type="Pfam" id="PF02661">
    <property type="entry name" value="Fic"/>
    <property type="match status" value="1"/>
</dbReference>
<name>B1J9M5_PSEPW</name>
<keyword evidence="4" id="KW-0067">ATP-binding</keyword>
<dbReference type="Pfam" id="PF12804">
    <property type="entry name" value="NTP_transf_3"/>
    <property type="match status" value="1"/>
</dbReference>
<dbReference type="NCBIfam" id="TIGR02665">
    <property type="entry name" value="molyb_mobA"/>
    <property type="match status" value="1"/>
</dbReference>
<dbReference type="EMBL" id="CP000949">
    <property type="protein sequence ID" value="ACA73432.1"/>
    <property type="molecule type" value="Genomic_DNA"/>
</dbReference>
<proteinExistence type="inferred from homology"/>
<comment type="subcellular location">
    <subcellularLocation>
        <location evidence="10">Cytoplasm</location>
    </subcellularLocation>
</comment>
<organism evidence="12">
    <name type="scientific">Pseudomonas putida (strain W619)</name>
    <dbReference type="NCBI Taxonomy" id="390235"/>
    <lineage>
        <taxon>Bacteria</taxon>
        <taxon>Pseudomonadati</taxon>
        <taxon>Pseudomonadota</taxon>
        <taxon>Gammaproteobacteria</taxon>
        <taxon>Pseudomonadales</taxon>
        <taxon>Pseudomonadaceae</taxon>
        <taxon>Pseudomonas</taxon>
    </lineage>
</organism>
<dbReference type="InterPro" id="IPR025877">
    <property type="entry name" value="MobA-like_NTP_Trfase"/>
</dbReference>
<keyword evidence="6 10" id="KW-0342">GTP-binding</keyword>
<dbReference type="PANTHER" id="PTHR39560">
    <property type="entry name" value="PROTEIN ADENYLYLTRANSFERASE FIC-RELATED"/>
    <property type="match status" value="1"/>
</dbReference>
<dbReference type="GO" id="GO:0046872">
    <property type="term" value="F:metal ion binding"/>
    <property type="evidence" value="ECO:0007669"/>
    <property type="project" value="UniProtKB-KW"/>
</dbReference>
<evidence type="ECO:0000256" key="5">
    <source>
        <dbReference type="ARBA" id="ARBA00022842"/>
    </source>
</evidence>
<protein>
    <recommendedName>
        <fullName evidence="10">Molybdenum cofactor guanylyltransferase</fullName>
        <shortName evidence="10">MoCo guanylyltransferase</shortName>
        <ecNumber evidence="10">2.7.7.77</ecNumber>
    </recommendedName>
    <alternativeName>
        <fullName evidence="10">GTP:molybdopterin guanylyltransferase</fullName>
    </alternativeName>
    <alternativeName>
        <fullName evidence="10">Mo-MPT guanylyltransferase</fullName>
    </alternativeName>
    <alternativeName>
        <fullName evidence="10">Molybdopterin guanylyltransferase</fullName>
    </alternativeName>
    <alternativeName>
        <fullName evidence="10">Molybdopterin-guanine dinucleotide synthase</fullName>
        <shortName evidence="10">MGD synthase</shortName>
    </alternativeName>
</protein>
<dbReference type="HAMAP" id="MF_00316">
    <property type="entry name" value="MobA"/>
    <property type="match status" value="1"/>
</dbReference>
<keyword evidence="5 10" id="KW-0460">Magnesium</keyword>
<dbReference type="Gene3D" id="1.10.3290.10">
    <property type="entry name" value="Fido-like domain"/>
    <property type="match status" value="1"/>
</dbReference>
<dbReference type="PROSITE" id="PS51459">
    <property type="entry name" value="FIDO"/>
    <property type="match status" value="1"/>
</dbReference>
<dbReference type="OrthoDB" id="9788394at2"/>